<dbReference type="AlphaFoldDB" id="A0A4Z2F567"/>
<evidence type="ECO:0000256" key="1">
    <source>
        <dbReference type="SAM" id="MobiDB-lite"/>
    </source>
</evidence>
<evidence type="ECO:0000313" key="3">
    <source>
        <dbReference type="Proteomes" id="UP000314294"/>
    </source>
</evidence>
<accession>A0A4Z2F567</accession>
<evidence type="ECO:0000313" key="2">
    <source>
        <dbReference type="EMBL" id="TNN36259.1"/>
    </source>
</evidence>
<gene>
    <name evidence="2" type="ORF">EYF80_053576</name>
</gene>
<dbReference type="EMBL" id="SRLO01001640">
    <property type="protein sequence ID" value="TNN36259.1"/>
    <property type="molecule type" value="Genomic_DNA"/>
</dbReference>
<sequence>MDIRPRPPKEICPPPPPFFESYKGPCAKVKPVHPSSVRLQSGGGDLAWPPLAPMAASSWPSGSDGERRRKNKLQIWVAQGNVNRSQSAAEMSQSFELEPSGEAHRDVFEAEIAVAKSRKNNGSMETCTELEEHRGPECTLTPIARPHTDLIL</sequence>
<organism evidence="2 3">
    <name type="scientific">Liparis tanakae</name>
    <name type="common">Tanaka's snailfish</name>
    <dbReference type="NCBI Taxonomy" id="230148"/>
    <lineage>
        <taxon>Eukaryota</taxon>
        <taxon>Metazoa</taxon>
        <taxon>Chordata</taxon>
        <taxon>Craniata</taxon>
        <taxon>Vertebrata</taxon>
        <taxon>Euteleostomi</taxon>
        <taxon>Actinopterygii</taxon>
        <taxon>Neopterygii</taxon>
        <taxon>Teleostei</taxon>
        <taxon>Neoteleostei</taxon>
        <taxon>Acanthomorphata</taxon>
        <taxon>Eupercaria</taxon>
        <taxon>Perciformes</taxon>
        <taxon>Cottioidei</taxon>
        <taxon>Cottales</taxon>
        <taxon>Liparidae</taxon>
        <taxon>Liparis</taxon>
    </lineage>
</organism>
<comment type="caution">
    <text evidence="2">The sequence shown here is derived from an EMBL/GenBank/DDBJ whole genome shotgun (WGS) entry which is preliminary data.</text>
</comment>
<protein>
    <submittedName>
        <fullName evidence="2">Uncharacterized protein</fullName>
    </submittedName>
</protein>
<dbReference type="Proteomes" id="UP000314294">
    <property type="component" value="Unassembled WGS sequence"/>
</dbReference>
<feature type="region of interest" description="Disordered" evidence="1">
    <location>
        <begin position="34"/>
        <end position="71"/>
    </location>
</feature>
<proteinExistence type="predicted"/>
<name>A0A4Z2F567_9TELE</name>
<keyword evidence="3" id="KW-1185">Reference proteome</keyword>
<reference evidence="2 3" key="1">
    <citation type="submission" date="2019-03" db="EMBL/GenBank/DDBJ databases">
        <title>First draft genome of Liparis tanakae, snailfish: a comprehensive survey of snailfish specific genes.</title>
        <authorList>
            <person name="Kim W."/>
            <person name="Song I."/>
            <person name="Jeong J.-H."/>
            <person name="Kim D."/>
            <person name="Kim S."/>
            <person name="Ryu S."/>
            <person name="Song J.Y."/>
            <person name="Lee S.K."/>
        </authorList>
    </citation>
    <scope>NUCLEOTIDE SEQUENCE [LARGE SCALE GENOMIC DNA]</scope>
    <source>
        <tissue evidence="2">Muscle</tissue>
    </source>
</reference>